<evidence type="ECO:0000256" key="2">
    <source>
        <dbReference type="ARBA" id="ARBA00022448"/>
    </source>
</evidence>
<comment type="caution">
    <text evidence="6">The sequence shown here is derived from an EMBL/GenBank/DDBJ whole genome shotgun (WGS) entry which is preliminary data.</text>
</comment>
<keyword evidence="4" id="KW-0653">Protein transport</keyword>
<dbReference type="Proteomes" id="UP001311799">
    <property type="component" value="Unassembled WGS sequence"/>
</dbReference>
<dbReference type="SUPFAM" id="SSF101908">
    <property type="entry name" value="Putative isomerase YbhE"/>
    <property type="match status" value="1"/>
</dbReference>
<dbReference type="GO" id="GO:0006914">
    <property type="term" value="P:autophagy"/>
    <property type="evidence" value="ECO:0007669"/>
    <property type="project" value="TreeGrafter"/>
</dbReference>
<dbReference type="PANTHER" id="PTHR12894">
    <property type="entry name" value="CNH DOMAIN CONTAINING"/>
    <property type="match status" value="1"/>
</dbReference>
<organism evidence="6 7">
    <name type="scientific">Cryptosporidium xiaoi</name>
    <dbReference type="NCBI Taxonomy" id="659607"/>
    <lineage>
        <taxon>Eukaryota</taxon>
        <taxon>Sar</taxon>
        <taxon>Alveolata</taxon>
        <taxon>Apicomplexa</taxon>
        <taxon>Conoidasida</taxon>
        <taxon>Coccidia</taxon>
        <taxon>Eucoccidiorida</taxon>
        <taxon>Eimeriorina</taxon>
        <taxon>Cryptosporidiidae</taxon>
        <taxon>Cryptosporidium</taxon>
    </lineage>
</organism>
<dbReference type="GO" id="GO:0016020">
    <property type="term" value="C:membrane"/>
    <property type="evidence" value="ECO:0007669"/>
    <property type="project" value="TreeGrafter"/>
</dbReference>
<proteinExistence type="predicted"/>
<sequence length="1349" mass="156095">MRRFDVIPITSEFSENSNVRITTLCCVPLLGYIYAGTNLGDIILYKYNDLEKLNSECSEYFCTNIDRERIKSSESAVKVRNISQKCKKIDKIFPIISYDTTIGDDLKSKVHIGGIIMCLCDSNLLYIDIGLNGSITLLNKGVTSVSVWKDSYNINGFQTKFCVSMKKKIIFYNTCILGDFIDIDKLLEEQEMGYNSKLVNNLGPESSFNKNCKVGIDKNILNTNKEFQEESQISNYSWFGFSVKQKTQNDVDYSNTKSGNLNNIDDHIKSIEFVKVDELPIPSRLASFSENISNIEWCDNWICFVLGNTYFIMDIDDQKISEILSIDQIDDKFRHQIIILPEKEFMLTCQDNLGVFFNFNTLEPCPKSMIQWPSESLTGVVFSQPYLLGSTKSGIIQIYSLNSNVEEPNIKNQKDYVETGFYRNSQGSNTRKNSLGGGNQYSIQTLQLDDEITCISTGCTCEGLLLASSTKTVPLGPVILVATLSKIYLLVPIPIEESIFELINRNQRKQALNLIVTYCNNNSLLYNSLLFKTHCLIGWFEFKNLNFQSAFNYFKEAHIDPRVILILFWRELIPVDDIFENSDIQKYDDIYDYASLPWSDIKGTGISEDLTPDLKYHESILRSILRLGKNKRLPDNITQFVQKILCNKTEYNNYGNFMADFDGHVDKIDEYVYSANDNLKLFILSERNRYPNANSDKNKVASSNYSIGKIMDTVYMRLIINECNNCVDSRYYDGIVHNNNTIFSLLDIGNDTNGGTENLILTEFDLNKYEDFLISNGRYDILAILLSRKSMYLKSLEILENLINSTESDDHKVKNVLDEFTKENSKYINIYITIYKILFHMCYSDNTPMHVQANLLKRYSRYILDKQEITNIEDLFTVKPIEKYPLTIDEVLDLFNYFGDKLSSELTKSYLEKIISRQDNIEIRHKINLIEIYINDIYNLESNFNYEIASSIKEFSALDFSDEILSSSYYLLFTDKYKPSKLLLILEEIDCFEGETLINNIKYDDKVYKYGVHDMIIIEYIFLLFRCNKHKQALSYIVNVLNNIEFAEIYAIVWSIHCKYHLNANNKNENTGFNNIELTTNNIHNNYNDNKSDRNTSFNKAPFFSEFRFWKKYVDDYCDLDNVSREKNNHSDINSWMDILDISQNELSLVSSHESAYNENVMFDNKNNLKSIIEEISSSSYNSNIYALNKVKKNESLTILIKTLVEAWKLNNTDIEKANIYKNATLKILNKYSLHCDLDIHDVLHIIPEEWPLLSVIDFLKKSLVKNIHENNTNLVLTNLSAISYLRFYEKWANFRSNHITITQDMICNVCSLKLGNKQCALYPNGTCIHTHCLSSEYNSNSNNNQHYS</sequence>
<evidence type="ECO:0000313" key="7">
    <source>
        <dbReference type="Proteomes" id="UP001311799"/>
    </source>
</evidence>
<dbReference type="PROSITE" id="PS50219">
    <property type="entry name" value="CNH"/>
    <property type="match status" value="1"/>
</dbReference>
<name>A0AAV9XZ02_9CRYT</name>
<dbReference type="GO" id="GO:0005737">
    <property type="term" value="C:cytoplasm"/>
    <property type="evidence" value="ECO:0007669"/>
    <property type="project" value="UniProtKB-SubCell"/>
</dbReference>
<keyword evidence="7" id="KW-1185">Reference proteome</keyword>
<feature type="domain" description="CNH" evidence="5">
    <location>
        <begin position="18"/>
        <end position="425"/>
    </location>
</feature>
<evidence type="ECO:0000313" key="6">
    <source>
        <dbReference type="EMBL" id="KAK6589754.1"/>
    </source>
</evidence>
<evidence type="ECO:0000256" key="4">
    <source>
        <dbReference type="ARBA" id="ARBA00022927"/>
    </source>
</evidence>
<dbReference type="Pfam" id="PF10367">
    <property type="entry name" value="zf-Vps39_C"/>
    <property type="match status" value="1"/>
</dbReference>
<comment type="subcellular location">
    <subcellularLocation>
        <location evidence="1">Cytoplasm</location>
    </subcellularLocation>
</comment>
<protein>
    <recommendedName>
        <fullName evidence="5">CNH domain-containing protein</fullName>
    </recommendedName>
</protein>
<evidence type="ECO:0000256" key="1">
    <source>
        <dbReference type="ARBA" id="ARBA00004496"/>
    </source>
</evidence>
<keyword evidence="2" id="KW-0813">Transport</keyword>
<dbReference type="EMBL" id="JAWDEY010000011">
    <property type="protein sequence ID" value="KAK6589754.1"/>
    <property type="molecule type" value="Genomic_DNA"/>
</dbReference>
<accession>A0AAV9XZ02</accession>
<dbReference type="PANTHER" id="PTHR12894:SF27">
    <property type="entry name" value="TRANSFORMING GROWTH FACTOR-BETA RECEPTOR-ASSOCIATED PROTEIN 1"/>
    <property type="match status" value="1"/>
</dbReference>
<dbReference type="InterPro" id="IPR001180">
    <property type="entry name" value="CNH_dom"/>
</dbReference>
<evidence type="ECO:0000256" key="3">
    <source>
        <dbReference type="ARBA" id="ARBA00022490"/>
    </source>
</evidence>
<dbReference type="InterPro" id="IPR032914">
    <property type="entry name" value="Vam6/VPS39/TRAP1"/>
</dbReference>
<keyword evidence="3" id="KW-0963">Cytoplasm</keyword>
<dbReference type="GO" id="GO:0034058">
    <property type="term" value="P:endosomal vesicle fusion"/>
    <property type="evidence" value="ECO:0007669"/>
    <property type="project" value="TreeGrafter"/>
</dbReference>
<dbReference type="GO" id="GO:0015031">
    <property type="term" value="P:protein transport"/>
    <property type="evidence" value="ECO:0007669"/>
    <property type="project" value="UniProtKB-KW"/>
</dbReference>
<dbReference type="InterPro" id="IPR019453">
    <property type="entry name" value="VPS39/TGFA1_Znf"/>
</dbReference>
<reference evidence="6 7" key="1">
    <citation type="submission" date="2023-10" db="EMBL/GenBank/DDBJ databases">
        <title>Comparative genomics analysis reveals potential genetic determinants of host preference in Cryptosporidium xiaoi.</title>
        <authorList>
            <person name="Xiao L."/>
            <person name="Li J."/>
        </authorList>
    </citation>
    <scope>NUCLEOTIDE SEQUENCE [LARGE SCALE GENOMIC DNA]</scope>
    <source>
        <strain evidence="6 7">52996</strain>
    </source>
</reference>
<gene>
    <name evidence="6" type="ORF">RS030_194</name>
</gene>
<evidence type="ECO:0000259" key="5">
    <source>
        <dbReference type="PROSITE" id="PS50219"/>
    </source>
</evidence>